<evidence type="ECO:0000256" key="10">
    <source>
        <dbReference type="ARBA" id="ARBA00023136"/>
    </source>
</evidence>
<dbReference type="InterPro" id="IPR027417">
    <property type="entry name" value="P-loop_NTPase"/>
</dbReference>
<name>E0RS91_WINT6</name>
<dbReference type="GO" id="GO:0006614">
    <property type="term" value="P:SRP-dependent cotranslational protein targeting to membrane"/>
    <property type="evidence" value="ECO:0007669"/>
    <property type="project" value="UniProtKB-UniRule"/>
</dbReference>
<keyword evidence="9" id="KW-0342">GTP-binding</keyword>
<evidence type="ECO:0000256" key="12">
    <source>
        <dbReference type="ARBA" id="ARBA00025337"/>
    </source>
</evidence>
<sequence length="385" mass="44125">MEFFTEQAPTRAEALQKIRTKYGDRVRILSQRTVRLGGFLGLFPREGVEITGYVVPEGVRTPSSPRRSFDEERRRILELAKSEQSPRDQILEKVLSELAQIKENIQRGTVREDEKEHEHIRRLRAMLEEAEFTDRYIEKTIRRIRDELTLQQIEDFALLQKLVVQWVRESIRIYPLKFTRRPEIFILVGPTGVGKTTTIAKLAAMYGLGLEDNIRYDVRIITIDNYRIAARQQIETYANIMGIPVACVESYEELERQVRLFQDVDIIFVDTIGKSPRDYRKLADMKDMLEACGSRAQTHLALSATTKTADIYTVLQQFEPFNYTSVVLTKLDETTTVGNIISVLEEKGKPISFITNGQAVPHDIAAATPAKLLAAVRGFILEDME</sequence>
<dbReference type="EMBL" id="CP001698">
    <property type="protein sequence ID" value="ADN01878.1"/>
    <property type="molecule type" value="Genomic_DNA"/>
</dbReference>
<dbReference type="GO" id="GO:0005525">
    <property type="term" value="F:GTP binding"/>
    <property type="evidence" value="ECO:0007669"/>
    <property type="project" value="UniProtKB-UniRule"/>
</dbReference>
<reference key="1">
    <citation type="submission" date="2009-08" db="EMBL/GenBank/DDBJ databases">
        <title>The genome sequence of Spirochaeta thermophila DSM6192.</title>
        <authorList>
            <person name="Angelov A."/>
            <person name="Mientus M."/>
            <person name="Wittenberg S."/>
            <person name="Lehmann R."/>
            <person name="Liesegang H."/>
            <person name="Daniel R."/>
            <person name="Liebl W."/>
        </authorList>
    </citation>
    <scope>NUCLEOTIDE SEQUENCE</scope>
    <source>
        <strain>DSM 6192</strain>
    </source>
</reference>
<comment type="subcellular location">
    <subcellularLocation>
        <location evidence="1">Cell membrane</location>
        <topology evidence="1">Peripheral membrane protein</topology>
        <orientation evidence="1">Cytoplasmic side</orientation>
    </subcellularLocation>
</comment>
<dbReference type="PANTHER" id="PTHR43134:SF3">
    <property type="entry name" value="FLAGELLAR BIOSYNTHESIS PROTEIN FLHF"/>
    <property type="match status" value="1"/>
</dbReference>
<dbReference type="PANTHER" id="PTHR43134">
    <property type="entry name" value="SIGNAL RECOGNITION PARTICLE RECEPTOR SUBUNIT ALPHA"/>
    <property type="match status" value="1"/>
</dbReference>
<reference evidence="16 17" key="2">
    <citation type="journal article" date="2010" name="J. Bacteriol.">
        <title>Genome sequence of the polysaccharide-degrading, thermophilic anaerobe Spirochaeta thermophila DSM 6192.</title>
        <authorList>
            <person name="Angelov A."/>
            <person name="Liebl S."/>
            <person name="Ballschmiter M."/>
            <person name="Bomeke M."/>
            <person name="Lehmann R."/>
            <person name="Liesegang H."/>
            <person name="Daniel R."/>
            <person name="Liebl W."/>
        </authorList>
    </citation>
    <scope>NUCLEOTIDE SEQUENCE [LARGE SCALE GENOMIC DNA]</scope>
    <source>
        <strain evidence="17">ATCC 49972 / DSM 6192 / RI 19.B1</strain>
    </source>
</reference>
<proteinExistence type="inferred from homology"/>
<organism evidence="16 17">
    <name type="scientific">Winmispira thermophila (strain ATCC 49972 / DSM 6192 / RI 19.B1)</name>
    <name type="common">Spirochaeta thermophila</name>
    <dbReference type="NCBI Taxonomy" id="665571"/>
    <lineage>
        <taxon>Bacteria</taxon>
        <taxon>Pseudomonadati</taxon>
        <taxon>Spirochaetota</taxon>
        <taxon>Spirochaetia</taxon>
        <taxon>Winmispirales</taxon>
        <taxon>Winmispiraceae</taxon>
        <taxon>Winmispira</taxon>
    </lineage>
</organism>
<dbReference type="NCBIfam" id="TIGR03499">
    <property type="entry name" value="FlhF"/>
    <property type="match status" value="1"/>
</dbReference>
<dbReference type="Gene3D" id="3.40.50.300">
    <property type="entry name" value="P-loop containing nucleotide triphosphate hydrolases"/>
    <property type="match status" value="1"/>
</dbReference>
<keyword evidence="16" id="KW-0966">Cell projection</keyword>
<comment type="function">
    <text evidence="12">Necessary for flagellar biosynthesis. May be involved in translocation of the flagellum.</text>
</comment>
<feature type="domain" description="AAA+ ATPase" evidence="14">
    <location>
        <begin position="181"/>
        <end position="379"/>
    </location>
</feature>
<evidence type="ECO:0000256" key="4">
    <source>
        <dbReference type="ARBA" id="ARBA00022448"/>
    </source>
</evidence>
<evidence type="ECO:0000259" key="14">
    <source>
        <dbReference type="SMART" id="SM00382"/>
    </source>
</evidence>
<evidence type="ECO:0000256" key="13">
    <source>
        <dbReference type="NCBIfam" id="TIGR03499"/>
    </source>
</evidence>
<keyword evidence="4" id="KW-0813">Transport</keyword>
<dbReference type="eggNOG" id="COG1419">
    <property type="taxonomic scope" value="Bacteria"/>
</dbReference>
<keyword evidence="6" id="KW-0547">Nucleotide-binding</keyword>
<feature type="domain" description="SRP54-type proteins GTP-binding" evidence="15">
    <location>
        <begin position="182"/>
        <end position="378"/>
    </location>
</feature>
<keyword evidence="5" id="KW-1003">Cell membrane</keyword>
<dbReference type="Proteomes" id="UP000001296">
    <property type="component" value="Chromosome"/>
</dbReference>
<evidence type="ECO:0000256" key="8">
    <source>
        <dbReference type="ARBA" id="ARBA00022927"/>
    </source>
</evidence>
<keyword evidence="8" id="KW-0653">Protein transport</keyword>
<dbReference type="AlphaFoldDB" id="E0RS91"/>
<dbReference type="InterPro" id="IPR020006">
    <property type="entry name" value="FlhF"/>
</dbReference>
<protein>
    <recommendedName>
        <fullName evidence="3 13">Flagellar biosynthesis protein FlhF</fullName>
    </recommendedName>
</protein>
<dbReference type="GO" id="GO:0015031">
    <property type="term" value="P:protein transport"/>
    <property type="evidence" value="ECO:0007669"/>
    <property type="project" value="UniProtKB-KW"/>
</dbReference>
<dbReference type="GO" id="GO:0044781">
    <property type="term" value="P:bacterial-type flagellum organization"/>
    <property type="evidence" value="ECO:0007669"/>
    <property type="project" value="UniProtKB-UniRule"/>
</dbReference>
<keyword evidence="10" id="KW-0472">Membrane</keyword>
<evidence type="ECO:0000259" key="15">
    <source>
        <dbReference type="SMART" id="SM00962"/>
    </source>
</evidence>
<keyword evidence="11" id="KW-1006">Bacterial flagellum protein export</keyword>
<dbReference type="SUPFAM" id="SSF52540">
    <property type="entry name" value="P-loop containing nucleoside triphosphate hydrolases"/>
    <property type="match status" value="1"/>
</dbReference>
<evidence type="ECO:0000256" key="1">
    <source>
        <dbReference type="ARBA" id="ARBA00004413"/>
    </source>
</evidence>
<dbReference type="InterPro" id="IPR003593">
    <property type="entry name" value="AAA+_ATPase"/>
</dbReference>
<dbReference type="SMART" id="SM00962">
    <property type="entry name" value="SRP54"/>
    <property type="match status" value="1"/>
</dbReference>
<keyword evidence="16" id="KW-0969">Cilium</keyword>
<keyword evidence="7" id="KW-1005">Bacterial flagellum biogenesis</keyword>
<evidence type="ECO:0000256" key="6">
    <source>
        <dbReference type="ARBA" id="ARBA00022741"/>
    </source>
</evidence>
<dbReference type="FunFam" id="3.40.50.300:FF:000695">
    <property type="entry name" value="Flagellar biosynthesis regulator FlhF"/>
    <property type="match status" value="1"/>
</dbReference>
<comment type="similarity">
    <text evidence="2">Belongs to the GTP-binding SRP family.</text>
</comment>
<dbReference type="GO" id="GO:0005886">
    <property type="term" value="C:plasma membrane"/>
    <property type="evidence" value="ECO:0007669"/>
    <property type="project" value="UniProtKB-SubCell"/>
</dbReference>
<dbReference type="SMART" id="SM00382">
    <property type="entry name" value="AAA"/>
    <property type="match status" value="1"/>
</dbReference>
<dbReference type="HOGENOM" id="CLU_009301_11_4_12"/>
<evidence type="ECO:0000313" key="16">
    <source>
        <dbReference type="EMBL" id="ADN01878.1"/>
    </source>
</evidence>
<evidence type="ECO:0000256" key="11">
    <source>
        <dbReference type="ARBA" id="ARBA00023225"/>
    </source>
</evidence>
<dbReference type="GO" id="GO:0005047">
    <property type="term" value="F:signal recognition particle binding"/>
    <property type="evidence" value="ECO:0007669"/>
    <property type="project" value="TreeGrafter"/>
</dbReference>
<dbReference type="InterPro" id="IPR047040">
    <property type="entry name" value="FlhF__GTPase_dom"/>
</dbReference>
<dbReference type="RefSeq" id="WP_013313719.1">
    <property type="nucleotide sequence ID" value="NC_014484.1"/>
</dbReference>
<dbReference type="InterPro" id="IPR000897">
    <property type="entry name" value="SRP54_GTPase_dom"/>
</dbReference>
<accession>E0RS91</accession>
<evidence type="ECO:0000256" key="2">
    <source>
        <dbReference type="ARBA" id="ARBA00008531"/>
    </source>
</evidence>
<evidence type="ECO:0000256" key="9">
    <source>
        <dbReference type="ARBA" id="ARBA00023134"/>
    </source>
</evidence>
<dbReference type="KEGG" id="sta:STHERM_c09310"/>
<dbReference type="CDD" id="cd17873">
    <property type="entry name" value="FlhF"/>
    <property type="match status" value="1"/>
</dbReference>
<dbReference type="PaxDb" id="665571-STHERM_c09310"/>
<evidence type="ECO:0000256" key="3">
    <source>
        <dbReference type="ARBA" id="ARBA00014919"/>
    </source>
</evidence>
<evidence type="ECO:0000256" key="7">
    <source>
        <dbReference type="ARBA" id="ARBA00022795"/>
    </source>
</evidence>
<dbReference type="Gene3D" id="1.20.120.1380">
    <property type="entry name" value="Flagellar FlhF biosynthesis protein, N domain"/>
    <property type="match status" value="1"/>
</dbReference>
<evidence type="ECO:0000256" key="5">
    <source>
        <dbReference type="ARBA" id="ARBA00022475"/>
    </source>
</evidence>
<dbReference type="Pfam" id="PF00448">
    <property type="entry name" value="SRP54"/>
    <property type="match status" value="1"/>
</dbReference>
<evidence type="ECO:0000313" key="17">
    <source>
        <dbReference type="Proteomes" id="UP000001296"/>
    </source>
</evidence>
<dbReference type="GO" id="GO:0003924">
    <property type="term" value="F:GTPase activity"/>
    <property type="evidence" value="ECO:0007669"/>
    <property type="project" value="UniProtKB-UniRule"/>
</dbReference>
<gene>
    <name evidence="16" type="ordered locus">STHERM_c09310</name>
</gene>
<keyword evidence="16" id="KW-0282">Flagellum</keyword>